<dbReference type="EMBL" id="BRPK01000010">
    <property type="protein sequence ID" value="GLB41762.1"/>
    <property type="molecule type" value="Genomic_DNA"/>
</dbReference>
<reference evidence="2" key="1">
    <citation type="submission" date="2022-07" db="EMBL/GenBank/DDBJ databases">
        <title>The genome of Lyophyllum shimeji provides insight into the initial evolution of ectomycorrhizal fungal genome.</title>
        <authorList>
            <person name="Kobayashi Y."/>
            <person name="Shibata T."/>
            <person name="Hirakawa H."/>
            <person name="Shigenobu S."/>
            <person name="Nishiyama T."/>
            <person name="Yamada A."/>
            <person name="Hasebe M."/>
            <person name="Kawaguchi M."/>
        </authorList>
    </citation>
    <scope>NUCLEOTIDE SEQUENCE</scope>
    <source>
        <strain evidence="2">AT787</strain>
    </source>
</reference>
<proteinExistence type="predicted"/>
<dbReference type="Proteomes" id="UP001063166">
    <property type="component" value="Unassembled WGS sequence"/>
</dbReference>
<evidence type="ECO:0000256" key="1">
    <source>
        <dbReference type="SAM" id="MobiDB-lite"/>
    </source>
</evidence>
<dbReference type="EMBL" id="BRPK01000011">
    <property type="protein sequence ID" value="GLB42410.1"/>
    <property type="molecule type" value="Genomic_DNA"/>
</dbReference>
<gene>
    <name evidence="2" type="ORF">LshimejAT787_1003620</name>
    <name evidence="3" type="ORF">LshimejAT787_1104250</name>
</gene>
<evidence type="ECO:0000313" key="2">
    <source>
        <dbReference type="EMBL" id="GLB41762.1"/>
    </source>
</evidence>
<protein>
    <submittedName>
        <fullName evidence="2">Uncharacterized protein</fullName>
    </submittedName>
</protein>
<comment type="caution">
    <text evidence="2">The sequence shown here is derived from an EMBL/GenBank/DDBJ whole genome shotgun (WGS) entry which is preliminary data.</text>
</comment>
<feature type="region of interest" description="Disordered" evidence="1">
    <location>
        <begin position="170"/>
        <end position="189"/>
    </location>
</feature>
<evidence type="ECO:0000313" key="4">
    <source>
        <dbReference type="Proteomes" id="UP001063166"/>
    </source>
</evidence>
<name>A0A9P3PUX6_LYOSH</name>
<sequence length="189" mass="21300">MGAQRQLPREPPQRLLPVPRLYCTYSPLQLRPEQIVKEITPTLWAFVFNVDTTVGFRFAVCFLCWLRDRRVKRLERQRPRDAQLNNLHDASDVSPLSNCFGGYQDSQAIAAKLLHYPTFGCGASQRVKKIEGVMPLSENDCLGEIRHGSDGLRVRQIGCADDFRDFTQGARREGGGDGQNGHARRCKGA</sequence>
<evidence type="ECO:0000313" key="3">
    <source>
        <dbReference type="EMBL" id="GLB42410.1"/>
    </source>
</evidence>
<keyword evidence="4" id="KW-1185">Reference proteome</keyword>
<accession>A0A9P3PUX6</accession>
<dbReference type="AlphaFoldDB" id="A0A9P3PUX6"/>
<organism evidence="2 4">
    <name type="scientific">Lyophyllum shimeji</name>
    <name type="common">Hon-shimeji</name>
    <name type="synonym">Tricholoma shimeji</name>
    <dbReference type="NCBI Taxonomy" id="47721"/>
    <lineage>
        <taxon>Eukaryota</taxon>
        <taxon>Fungi</taxon>
        <taxon>Dikarya</taxon>
        <taxon>Basidiomycota</taxon>
        <taxon>Agaricomycotina</taxon>
        <taxon>Agaricomycetes</taxon>
        <taxon>Agaricomycetidae</taxon>
        <taxon>Agaricales</taxon>
        <taxon>Tricholomatineae</taxon>
        <taxon>Lyophyllaceae</taxon>
        <taxon>Lyophyllum</taxon>
    </lineage>
</organism>